<evidence type="ECO:0000256" key="5">
    <source>
        <dbReference type="ARBA" id="ARBA00022989"/>
    </source>
</evidence>
<organism evidence="10 11">
    <name type="scientific">Roseomonas mucosa</name>
    <dbReference type="NCBI Taxonomy" id="207340"/>
    <lineage>
        <taxon>Bacteria</taxon>
        <taxon>Pseudomonadati</taxon>
        <taxon>Pseudomonadota</taxon>
        <taxon>Alphaproteobacteria</taxon>
        <taxon>Acetobacterales</taxon>
        <taxon>Roseomonadaceae</taxon>
        <taxon>Roseomonas</taxon>
    </lineage>
</organism>
<evidence type="ECO:0000313" key="10">
    <source>
        <dbReference type="EMBL" id="SUE42186.1"/>
    </source>
</evidence>
<keyword evidence="2" id="KW-1003">Cell membrane</keyword>
<evidence type="ECO:0000256" key="7">
    <source>
        <dbReference type="SAM" id="MobiDB-lite"/>
    </source>
</evidence>
<dbReference type="Pfam" id="PF02470">
    <property type="entry name" value="MlaD"/>
    <property type="match status" value="3"/>
</dbReference>
<feature type="domain" description="Mce/MlaD" evidence="9">
    <location>
        <begin position="60"/>
        <end position="151"/>
    </location>
</feature>
<evidence type="ECO:0000256" key="3">
    <source>
        <dbReference type="ARBA" id="ARBA00022519"/>
    </source>
</evidence>
<evidence type="ECO:0000313" key="11">
    <source>
        <dbReference type="Proteomes" id="UP000254919"/>
    </source>
</evidence>
<dbReference type="GeneID" id="99634947"/>
<keyword evidence="4 8" id="KW-0812">Transmembrane</keyword>
<protein>
    <submittedName>
        <fullName evidence="10">Paraquat-inducible protein B</fullName>
    </submittedName>
</protein>
<dbReference type="RefSeq" id="WP_237719378.1">
    <property type="nucleotide sequence ID" value="NZ_AP031462.1"/>
</dbReference>
<feature type="region of interest" description="Disordered" evidence="7">
    <location>
        <begin position="1"/>
        <end position="26"/>
    </location>
</feature>
<dbReference type="PANTHER" id="PTHR30462">
    <property type="entry name" value="INTERMEMBRANE TRANSPORT PROTEIN PQIB-RELATED"/>
    <property type="match status" value="1"/>
</dbReference>
<keyword evidence="6 8" id="KW-0472">Membrane</keyword>
<proteinExistence type="predicted"/>
<dbReference type="GO" id="GO:0005886">
    <property type="term" value="C:plasma membrane"/>
    <property type="evidence" value="ECO:0007669"/>
    <property type="project" value="UniProtKB-SubCell"/>
</dbReference>
<sequence length="576" mass="62775">MSGTEPPADGMSREPIPGQRPDDAREARVRHRRFSMIWLIPIVAALVTGYLGWRTFSDRGPLITVSFGNADGLTAGQTPVRYKSVQVGTVESIHLTGDLRRVETRIRMDRMVGGHINEHSRFWVVRPRFSGASVSGLETIVSGSYIEFDPGEPGAEQRRFTGLENPPGRRSDEPGRDFVLRAQRLGSIDRGSPVFFRDVEVGQVLSYNPPEIDGSFTLHVFVRAPYSEYVRKGSRFWNASGVSFRLGAEGVRVELESARALLAGGIAFDTPPQLRDQPSAPDDESFTLYSDLEAAIAATSENRLTFLIYFDGSLRGLSPGAPVLLRGVRIGSVLDVNLEYDQAEDRFRVPVHIAIEPERISFPAGRPKREVRAMAEEMVAKGLRAQLTSGSLLTGQLLVSMDFMPDAAPASVRMEGEEIVLPSIGGGTDNIMAAVSSIAGKLDRFPIEEIGKNLNGTLASVNGVVGGPELRNALNALSSSLGSARDLIRKADSGMTPLLRRLPAIADNLDQTVARANTAVRSIERGYGGDSEVNREMERLMSQLTDTARSVRLLADFLNRHPEALIRGRAGAATER</sequence>
<evidence type="ECO:0000256" key="4">
    <source>
        <dbReference type="ARBA" id="ARBA00022692"/>
    </source>
</evidence>
<evidence type="ECO:0000256" key="6">
    <source>
        <dbReference type="ARBA" id="ARBA00023136"/>
    </source>
</evidence>
<keyword evidence="5 8" id="KW-1133">Transmembrane helix</keyword>
<accession>A0A379N523</accession>
<gene>
    <name evidence="10" type="ORF">NCTC13291_03804</name>
</gene>
<feature type="domain" description="Mce/MlaD" evidence="9">
    <location>
        <begin position="175"/>
        <end position="235"/>
    </location>
</feature>
<feature type="domain" description="Mce/MlaD" evidence="9">
    <location>
        <begin position="306"/>
        <end position="401"/>
    </location>
</feature>
<feature type="transmembrane region" description="Helical" evidence="8">
    <location>
        <begin position="34"/>
        <end position="53"/>
    </location>
</feature>
<dbReference type="Proteomes" id="UP000254919">
    <property type="component" value="Unassembled WGS sequence"/>
</dbReference>
<dbReference type="EMBL" id="UGVN01000001">
    <property type="protein sequence ID" value="SUE42186.1"/>
    <property type="molecule type" value="Genomic_DNA"/>
</dbReference>
<name>A0A379N523_9PROT</name>
<evidence type="ECO:0000256" key="1">
    <source>
        <dbReference type="ARBA" id="ARBA00004533"/>
    </source>
</evidence>
<dbReference type="InterPro" id="IPR003399">
    <property type="entry name" value="Mce/MlaD"/>
</dbReference>
<feature type="region of interest" description="Disordered" evidence="7">
    <location>
        <begin position="150"/>
        <end position="175"/>
    </location>
</feature>
<dbReference type="PANTHER" id="PTHR30462:SF0">
    <property type="entry name" value="INTERMEMBRANE TRANSPORT PROTEIN YEBT"/>
    <property type="match status" value="1"/>
</dbReference>
<dbReference type="AlphaFoldDB" id="A0A379N523"/>
<dbReference type="InterPro" id="IPR051800">
    <property type="entry name" value="PqiA-PqiB_transport"/>
</dbReference>
<evidence type="ECO:0000259" key="9">
    <source>
        <dbReference type="Pfam" id="PF02470"/>
    </source>
</evidence>
<feature type="compositionally biased region" description="Basic and acidic residues" evidence="7">
    <location>
        <begin position="155"/>
        <end position="175"/>
    </location>
</feature>
<evidence type="ECO:0000256" key="8">
    <source>
        <dbReference type="SAM" id="Phobius"/>
    </source>
</evidence>
<keyword evidence="3" id="KW-0997">Cell inner membrane</keyword>
<comment type="subcellular location">
    <subcellularLocation>
        <location evidence="1">Cell inner membrane</location>
    </subcellularLocation>
</comment>
<reference evidence="10 11" key="1">
    <citation type="submission" date="2018-06" db="EMBL/GenBank/DDBJ databases">
        <authorList>
            <consortium name="Pathogen Informatics"/>
            <person name="Doyle S."/>
        </authorList>
    </citation>
    <scope>NUCLEOTIDE SEQUENCE [LARGE SCALE GENOMIC DNA]</scope>
    <source>
        <strain evidence="10 11">NCTC13291</strain>
    </source>
</reference>
<evidence type="ECO:0000256" key="2">
    <source>
        <dbReference type="ARBA" id="ARBA00022475"/>
    </source>
</evidence>